<dbReference type="PROSITE" id="PS01124">
    <property type="entry name" value="HTH_ARAC_FAMILY_2"/>
    <property type="match status" value="1"/>
</dbReference>
<evidence type="ECO:0000256" key="2">
    <source>
        <dbReference type="ARBA" id="ARBA00023125"/>
    </source>
</evidence>
<dbReference type="PROSITE" id="PS00041">
    <property type="entry name" value="HTH_ARAC_FAMILY_1"/>
    <property type="match status" value="1"/>
</dbReference>
<dbReference type="InterPro" id="IPR037923">
    <property type="entry name" value="HTH-like"/>
</dbReference>
<evidence type="ECO:0000313" key="5">
    <source>
        <dbReference type="EMBL" id="MEB3346497.1"/>
    </source>
</evidence>
<dbReference type="Gene3D" id="1.10.10.60">
    <property type="entry name" value="Homeodomain-like"/>
    <property type="match status" value="1"/>
</dbReference>
<protein>
    <submittedName>
        <fullName evidence="5">Helix-turn-helix transcriptional regulator</fullName>
    </submittedName>
</protein>
<dbReference type="InterPro" id="IPR018060">
    <property type="entry name" value="HTH_AraC"/>
</dbReference>
<evidence type="ECO:0000256" key="3">
    <source>
        <dbReference type="ARBA" id="ARBA00023163"/>
    </source>
</evidence>
<dbReference type="PANTHER" id="PTHR43280:SF2">
    <property type="entry name" value="HTH-TYPE TRANSCRIPTIONAL REGULATOR EXSA"/>
    <property type="match status" value="1"/>
</dbReference>
<keyword evidence="2" id="KW-0238">DNA-binding</keyword>
<dbReference type="InterPro" id="IPR009057">
    <property type="entry name" value="Homeodomain-like_sf"/>
</dbReference>
<dbReference type="PRINTS" id="PR00032">
    <property type="entry name" value="HTHARAC"/>
</dbReference>
<dbReference type="RefSeq" id="WP_324180526.1">
    <property type="nucleotide sequence ID" value="NZ_BAABAW010000006.1"/>
</dbReference>
<feature type="domain" description="HTH araC/xylS-type" evidence="4">
    <location>
        <begin position="164"/>
        <end position="262"/>
    </location>
</feature>
<dbReference type="InterPro" id="IPR018062">
    <property type="entry name" value="HTH_AraC-typ_CS"/>
</dbReference>
<dbReference type="PANTHER" id="PTHR43280">
    <property type="entry name" value="ARAC-FAMILY TRANSCRIPTIONAL REGULATOR"/>
    <property type="match status" value="1"/>
</dbReference>
<accession>A0ABU5ZXB0</accession>
<keyword evidence="1" id="KW-0805">Transcription regulation</keyword>
<name>A0ABU5ZXB0_9FLAO</name>
<evidence type="ECO:0000313" key="6">
    <source>
        <dbReference type="Proteomes" id="UP001327027"/>
    </source>
</evidence>
<dbReference type="SUPFAM" id="SSF51215">
    <property type="entry name" value="Regulatory protein AraC"/>
    <property type="match status" value="1"/>
</dbReference>
<gene>
    <name evidence="5" type="ORF">U6A24_13550</name>
</gene>
<proteinExistence type="predicted"/>
<evidence type="ECO:0000256" key="1">
    <source>
        <dbReference type="ARBA" id="ARBA00023015"/>
    </source>
</evidence>
<comment type="caution">
    <text evidence="5">The sequence shown here is derived from an EMBL/GenBank/DDBJ whole genome shotgun (WGS) entry which is preliminary data.</text>
</comment>
<dbReference type="Pfam" id="PF12833">
    <property type="entry name" value="HTH_18"/>
    <property type="match status" value="1"/>
</dbReference>
<dbReference type="SUPFAM" id="SSF46689">
    <property type="entry name" value="Homeodomain-like"/>
    <property type="match status" value="2"/>
</dbReference>
<dbReference type="InterPro" id="IPR020449">
    <property type="entry name" value="Tscrpt_reg_AraC-type_HTH"/>
</dbReference>
<evidence type="ECO:0000259" key="4">
    <source>
        <dbReference type="PROSITE" id="PS01124"/>
    </source>
</evidence>
<reference evidence="5 6" key="1">
    <citation type="journal article" date="2013" name="Int. J. Syst. Evol. Microbiol.">
        <title>Aquimarina gracilis sp. nov., isolated from the gut microflora of a mussel, Mytilus coruscus, and emended description of Aquimarina spongiae.</title>
        <authorList>
            <person name="Park S.C."/>
            <person name="Choe H.N."/>
            <person name="Baik K.S."/>
            <person name="Seong C.N."/>
        </authorList>
    </citation>
    <scope>NUCLEOTIDE SEQUENCE [LARGE SCALE GENOMIC DNA]</scope>
    <source>
        <strain evidence="5 6">PSC32</strain>
    </source>
</reference>
<dbReference type="SMART" id="SM00342">
    <property type="entry name" value="HTH_ARAC"/>
    <property type="match status" value="1"/>
</dbReference>
<keyword evidence="3" id="KW-0804">Transcription</keyword>
<sequence length="262" mass="30771">MIQLKTKEFLGKTTKQFSFGDYDISMVNYHKPVSEDWHSHEKYHLSLVLQGGNLESRKKEDLQILPGSIVLYDKEEVHRNRYTAFPSKNLNIEIDDPFFTNNSLSTTDFRTSVLKNTEVQFQLLKIYKELLLNDVSSSSSIHTSLLTLFSVYDKISDYTPQWVSKIREVLLDRWDEFITLEELSLELNIHPVTISRYFSRHFNCTLGEYMRRIKVEKAVLFLKQTNKPLTEIAFLCGFSDQSHFTKVFKRNTGFKPKEFKSI</sequence>
<dbReference type="Proteomes" id="UP001327027">
    <property type="component" value="Unassembled WGS sequence"/>
</dbReference>
<keyword evidence="6" id="KW-1185">Reference proteome</keyword>
<dbReference type="EMBL" id="JAYKLX010000006">
    <property type="protein sequence ID" value="MEB3346497.1"/>
    <property type="molecule type" value="Genomic_DNA"/>
</dbReference>
<organism evidence="5 6">
    <name type="scientific">Aquimarina gracilis</name>
    <dbReference type="NCBI Taxonomy" id="874422"/>
    <lineage>
        <taxon>Bacteria</taxon>
        <taxon>Pseudomonadati</taxon>
        <taxon>Bacteroidota</taxon>
        <taxon>Flavobacteriia</taxon>
        <taxon>Flavobacteriales</taxon>
        <taxon>Flavobacteriaceae</taxon>
        <taxon>Aquimarina</taxon>
    </lineage>
</organism>